<dbReference type="InterPro" id="IPR051693">
    <property type="entry name" value="UPF0046_metallophosphoest"/>
</dbReference>
<evidence type="ECO:0000313" key="5">
    <source>
        <dbReference type="Proteomes" id="UP000226031"/>
    </source>
</evidence>
<accession>A0A2B7Z556</accession>
<feature type="chain" id="PRO_5012789979" description="Calcineurin-like phosphoesterase domain-containing protein" evidence="2">
    <location>
        <begin position="28"/>
        <end position="377"/>
    </location>
</feature>
<dbReference type="PANTHER" id="PTHR12905">
    <property type="entry name" value="METALLOPHOSPHOESTERASE"/>
    <property type="match status" value="1"/>
</dbReference>
<protein>
    <recommendedName>
        <fullName evidence="3">Calcineurin-like phosphoesterase domain-containing protein</fullName>
    </recommendedName>
</protein>
<keyword evidence="2" id="KW-0732">Signal</keyword>
<proteinExistence type="predicted"/>
<dbReference type="InterPro" id="IPR004843">
    <property type="entry name" value="Calcineurin-like_PHP"/>
</dbReference>
<dbReference type="GO" id="GO:0016787">
    <property type="term" value="F:hydrolase activity"/>
    <property type="evidence" value="ECO:0007669"/>
    <property type="project" value="InterPro"/>
</dbReference>
<keyword evidence="5" id="KW-1185">Reference proteome</keyword>
<dbReference type="Pfam" id="PF00149">
    <property type="entry name" value="Metallophos"/>
    <property type="match status" value="1"/>
</dbReference>
<comment type="caution">
    <text evidence="4">The sequence shown here is derived from an EMBL/GenBank/DDBJ whole genome shotgun (WGS) entry which is preliminary data.</text>
</comment>
<evidence type="ECO:0000256" key="2">
    <source>
        <dbReference type="SAM" id="SignalP"/>
    </source>
</evidence>
<organism evidence="4 5">
    <name type="scientific">[Emmonsia] crescens</name>
    <dbReference type="NCBI Taxonomy" id="73230"/>
    <lineage>
        <taxon>Eukaryota</taxon>
        <taxon>Fungi</taxon>
        <taxon>Dikarya</taxon>
        <taxon>Ascomycota</taxon>
        <taxon>Pezizomycotina</taxon>
        <taxon>Eurotiomycetes</taxon>
        <taxon>Eurotiomycetidae</taxon>
        <taxon>Onygenales</taxon>
        <taxon>Ajellomycetaceae</taxon>
        <taxon>Emergomyces</taxon>
    </lineage>
</organism>
<feature type="compositionally biased region" description="Low complexity" evidence="1">
    <location>
        <begin position="152"/>
        <end position="161"/>
    </location>
</feature>
<reference evidence="4 5" key="1">
    <citation type="submission" date="2017-10" db="EMBL/GenBank/DDBJ databases">
        <title>Comparative genomics in systemic dimorphic fungi from Ajellomycetaceae.</title>
        <authorList>
            <person name="Munoz J.F."/>
            <person name="Mcewen J.G."/>
            <person name="Clay O.K."/>
            <person name="Cuomo C.A."/>
        </authorList>
    </citation>
    <scope>NUCLEOTIDE SEQUENCE [LARGE SCALE GENOMIC DNA]</scope>
    <source>
        <strain evidence="4 5">UAMH4076</strain>
    </source>
</reference>
<dbReference type="Gene3D" id="3.60.21.10">
    <property type="match status" value="1"/>
</dbReference>
<feature type="signal peptide" evidence="2">
    <location>
        <begin position="1"/>
        <end position="27"/>
    </location>
</feature>
<dbReference type="VEuPathDB" id="FungiDB:EMCG_05721"/>
<gene>
    <name evidence="4" type="ORF">GX50_08223</name>
</gene>
<dbReference type="SUPFAM" id="SSF56300">
    <property type="entry name" value="Metallo-dependent phosphatases"/>
    <property type="match status" value="1"/>
</dbReference>
<feature type="domain" description="Calcineurin-like phosphoesterase" evidence="3">
    <location>
        <begin position="47"/>
        <end position="266"/>
    </location>
</feature>
<dbReference type="CDD" id="cd07379">
    <property type="entry name" value="MPP_239FB"/>
    <property type="match status" value="1"/>
</dbReference>
<dbReference type="PANTHER" id="PTHR12905:SF18">
    <property type="entry name" value="ESTER HYDROLASE, PUTATIVE (AFU_ORTHOLOGUE AFUA_4G03130)-RELATED"/>
    <property type="match status" value="1"/>
</dbReference>
<name>A0A2B7Z556_9EURO</name>
<dbReference type="Proteomes" id="UP000226031">
    <property type="component" value="Unassembled WGS sequence"/>
</dbReference>
<dbReference type="AlphaFoldDB" id="A0A2B7Z556"/>
<evidence type="ECO:0000313" key="4">
    <source>
        <dbReference type="EMBL" id="PGH29036.1"/>
    </source>
</evidence>
<dbReference type="EMBL" id="PDND01000282">
    <property type="protein sequence ID" value="PGH29036.1"/>
    <property type="molecule type" value="Genomic_DNA"/>
</dbReference>
<feature type="compositionally biased region" description="Polar residues" evidence="1">
    <location>
        <begin position="162"/>
        <end position="177"/>
    </location>
</feature>
<evidence type="ECO:0000256" key="1">
    <source>
        <dbReference type="SAM" id="MobiDB-lite"/>
    </source>
</evidence>
<evidence type="ECO:0000259" key="3">
    <source>
        <dbReference type="Pfam" id="PF00149"/>
    </source>
</evidence>
<feature type="region of interest" description="Disordered" evidence="1">
    <location>
        <begin position="152"/>
        <end position="214"/>
    </location>
</feature>
<dbReference type="InterPro" id="IPR029052">
    <property type="entry name" value="Metallo-depent_PP-like"/>
</dbReference>
<sequence length="377" mass="40878">MSPFDPPSLLTRLLSSPLLFLLRPLHTLLLNLRPAPRTRTPSQRPLRVVCISDTHDHHLSSVPDGDLLVHAGDMTNSGTRADIQAAVDWLKTLPHAEKVVVAGNHDGWLDAGVRRFISPKDGNAEGEGIDWGSIHYLQNSSVTLTFTTPTLTSTSTSTSTLADNNKSTTNTPSSRTLTIHGAPQIPQLDPSPDSIHAFQYPPSPPNSNTDTYPYPTPIPPNTDILVTHTPPAHHLDNHPYSVGCPHLLRTIWRIRPLLHIFGHVHVARGVERVYYDRAQEAWEALCGARAEGGLLWERGGSLGLRKSGGGWWRDLCGVGGVWGIAGRVFWEGVKAVAVGRLWGGATEVGLGREGWMVNAACLDGSGMVLRGATVVEI</sequence>